<dbReference type="InterPro" id="IPR013783">
    <property type="entry name" value="Ig-like_fold"/>
</dbReference>
<feature type="chain" id="PRO_5008340659" evidence="1">
    <location>
        <begin position="30"/>
        <end position="595"/>
    </location>
</feature>
<dbReference type="RefSeq" id="WP_068678568.1">
    <property type="nucleotide sequence ID" value="NZ_LYPA01000019.1"/>
</dbReference>
<dbReference type="InterPro" id="IPR012854">
    <property type="entry name" value="Cu_amine_oxidase-like_N"/>
</dbReference>
<sequence>MPYLKGAVKRKAAVLLLSAMLLTAPLSHAAANEPAIAAGTNYVVFYIDNNEAFLNGQQVTLDSPATVRKGRTYVPVKFLGDAFGMKVEWQEKTRTILMETPTHEILLDTVNKEAWVNGFAQPFDDVAMLMNGRLMIKLTWLSDYMGASYTYNAELRRVDVLHVRKPLGNFDPDQNNSKPVAKFSLGKSSYRTGEPVKYINLSYDPDSEGLKLDWTGREEVFFEPGTYPVTLVTTDKNGNTSAPFTRYVIVEDETYLSKTEYPIYTKPIGGYIATDWNTLYKTYFNLPELEKQVTEDKSRTLLMSDSPETFAETGILYQDVINGKGRLYADHLNGTGQRVGFAILATNNTDKPVAIKTTNKGEVFPSIYAHLIGSEAMVDFLLDDTEDEMMVVPPGETFIYKQYPDFHPGQGVNLMYDVETDGEVTFTFAAADTVSKDMLNMTKLPFQGHIRGTFQIAGFDWKVDLSKQSLKKPVKLAIGDGKIDQFQTGYDPQRGEAATLPGNYGTVYRIHSEKPGRMAIMLLAKGGPFKGPFKINGEMVKVPASGVLTAFDGMIMVHKTTGHEESLDIEFSPPAGSAFPINLIFYPLDDRALDR</sequence>
<keyword evidence="4" id="KW-1185">Reference proteome</keyword>
<protein>
    <submittedName>
        <fullName evidence="3">Copper amine oxidase</fullName>
    </submittedName>
</protein>
<evidence type="ECO:0000259" key="2">
    <source>
        <dbReference type="Pfam" id="PF07833"/>
    </source>
</evidence>
<feature type="signal peptide" evidence="1">
    <location>
        <begin position="1"/>
        <end position="29"/>
    </location>
</feature>
<dbReference type="InterPro" id="IPR035986">
    <property type="entry name" value="PKD_dom_sf"/>
</dbReference>
<evidence type="ECO:0000256" key="1">
    <source>
        <dbReference type="SAM" id="SignalP"/>
    </source>
</evidence>
<feature type="domain" description="Copper amine oxidase-like N-terminal" evidence="2">
    <location>
        <begin position="70"/>
        <end position="158"/>
    </location>
</feature>
<dbReference type="SUPFAM" id="SSF49299">
    <property type="entry name" value="PKD domain"/>
    <property type="match status" value="1"/>
</dbReference>
<gene>
    <name evidence="3" type="ORF">A7K91_02695</name>
</gene>
<keyword evidence="1" id="KW-0732">Signal</keyword>
<dbReference type="Pfam" id="PF07833">
    <property type="entry name" value="Cu_amine_oxidN1"/>
    <property type="match status" value="1"/>
</dbReference>
<dbReference type="Gene3D" id="2.60.40.10">
    <property type="entry name" value="Immunoglobulins"/>
    <property type="match status" value="1"/>
</dbReference>
<comment type="caution">
    <text evidence="3">The sequence shown here is derived from an EMBL/GenBank/DDBJ whole genome shotgun (WGS) entry which is preliminary data.</text>
</comment>
<dbReference type="OrthoDB" id="25008at2"/>
<evidence type="ECO:0000313" key="4">
    <source>
        <dbReference type="Proteomes" id="UP000092024"/>
    </source>
</evidence>
<proteinExistence type="predicted"/>
<accession>A0A1A5YUR6</accession>
<organism evidence="3 4">
    <name type="scientific">Paenibacillus oryzae</name>
    <dbReference type="NCBI Taxonomy" id="1844972"/>
    <lineage>
        <taxon>Bacteria</taxon>
        <taxon>Bacillati</taxon>
        <taxon>Bacillota</taxon>
        <taxon>Bacilli</taxon>
        <taxon>Bacillales</taxon>
        <taxon>Paenibacillaceae</taxon>
        <taxon>Paenibacillus</taxon>
    </lineage>
</organism>
<dbReference type="EMBL" id="LYPA01000019">
    <property type="protein sequence ID" value="OBR69304.1"/>
    <property type="molecule type" value="Genomic_DNA"/>
</dbReference>
<name>A0A1A5YUR6_9BACL</name>
<dbReference type="AlphaFoldDB" id="A0A1A5YUR6"/>
<dbReference type="STRING" id="1844972.A7K91_02695"/>
<evidence type="ECO:0000313" key="3">
    <source>
        <dbReference type="EMBL" id="OBR69304.1"/>
    </source>
</evidence>
<reference evidence="3 4" key="1">
    <citation type="submission" date="2016-05" db="EMBL/GenBank/DDBJ databases">
        <title>Paenibacillus oryzae. sp. nov., isolated from the rice root.</title>
        <authorList>
            <person name="Zhang J."/>
            <person name="Zhang X."/>
        </authorList>
    </citation>
    <scope>NUCLEOTIDE SEQUENCE [LARGE SCALE GENOMIC DNA]</scope>
    <source>
        <strain evidence="3 4">1DrF-4</strain>
    </source>
</reference>
<dbReference type="Proteomes" id="UP000092024">
    <property type="component" value="Unassembled WGS sequence"/>
</dbReference>
<dbReference type="Gene3D" id="3.30.457.10">
    <property type="entry name" value="Copper amine oxidase-like, N-terminal domain"/>
    <property type="match status" value="2"/>
</dbReference>
<dbReference type="SUPFAM" id="SSF55383">
    <property type="entry name" value="Copper amine oxidase, domain N"/>
    <property type="match status" value="2"/>
</dbReference>
<dbReference type="InterPro" id="IPR036582">
    <property type="entry name" value="Mao_N_sf"/>
</dbReference>